<evidence type="ECO:0000313" key="3">
    <source>
        <dbReference type="Proteomes" id="UP000232196"/>
    </source>
</evidence>
<sequence>MFDLIVRIVVRKVILAIVALSFVGCLSDWGFGSGNVDLKKATWLVAEKVPLVVDKGGVPGGGGTVTSVNNLFTLKPGTKVSAQALGGTIDPTGTTIVNDFDGDGILNINETTTNVWVADYPDVDTVIAPPITLKIAILKSSTGESDEILSDINSEDLESTTSLGSETLIQNETIWKTVQFQDQYKNETEHSEATSIENVVNNVVSGSSSNSNNKNTNSWSNRVLSEGTTTKWADKPFINNIDRNATTTKSDSSGRNARKYRAEKASKVNQTSKVESNAGYVRAALYIKNRSVNMPVKLTNILCTLMFEDGSGNLIPVQSFRLRNDDYSLFQVEVYGGNEFGPYVVELNNLNTAEIERAINSGFTPKIYIVDYSMTHVADSNYKSALLNFSGDNLKIIEENSKGRTSLIKFYGPNLREKYRVAAFDDLSSADPCITTTASTLSPGITLKKALERISCSGNKVEFQDYVIDFSEIAPALNESKIHVRAIKSFAGIESKLPCVDGTFTGSDGVVRTACIQKPISSWSESEKATAGVWTIFSKAKYFSYTDYWVDGTNIRIFNPTDPKKVQMVKGVDSIIWAGDVYEIAYISVKDLLNKVVDPTYSSSPIANGEDRFSLNTLWDLKQLGDRPYDPDTNAKNVGKVGFGEKLVFEIKLDKTKYLNPNFGTPENGGTYQIYTNFSYNPIVSTNRFYLDQTLDFEVSLGAGGTRTDWVHIIKDTNVTDPKKIRRVWIDNSGYTDQTFRICLQMPSTSDVVNVENSLVNVYIRPALNSAYRRTIWPLSYTNVKKMRADLDVATKVGDTTIYLANVNGNIEQNDSIYFTGDPNVYTVASPPTITPLAPEGSFTVVLQSGIQKVSTKATLTTIPGTLQTPDVRLIEDNSFLSTWNAQTPASDYNLLQYLPLLLNGGTPDCSGANQFHPFGCLGFTPDYRTINWMGSYNKGVPFWNSWTDAGSFFSFLSGGSFSIGTNGNAYRASSIATDNTLSDPVGGDVTIGEPVSISSGDAMMVFWKQDTAILGKAVKITDPGTPVLNQFTLATSVGAATELTAKLDSNGKVTIIWENGLDIYIAIRNFSDGAVILAPTKVVTRTTDTGALARIGLAIGSNRALVTWSDIVAIPLSLESTRSVKGKIYDTTNGTVTVNAFNIYTINSWNDWRYEAATDGNGTPYALVGRHYLDFSGNTSGVYYHVINLSTGATVTTATLNTATILASSGVYVATGANYGVVIFRHNSGTWYARSINMTTGAVVDSTNLNIATNVSFIRVNVIGDYAYAQYSVDGALQVKVISLATNNFQYGNALTLSSAQAGAVQRSSKVAVSSDGVLFSAWEHTDGTKKTIRGRTFTLSPWALKGSSEFFLSTKNEGLQTGLPEVGVYLSRALPVWRSEDLATDSIRRFDLDLVNPGSLKYGMNNFFISPLIERDYQIKVTIVP</sequence>
<dbReference type="Proteomes" id="UP000232196">
    <property type="component" value="Unassembled WGS sequence"/>
</dbReference>
<dbReference type="OrthoDB" id="340142at2"/>
<dbReference type="PROSITE" id="PS51257">
    <property type="entry name" value="PROKAR_LIPOPROTEIN"/>
    <property type="match status" value="1"/>
</dbReference>
<evidence type="ECO:0008006" key="4">
    <source>
        <dbReference type="Google" id="ProtNLM"/>
    </source>
</evidence>
<organism evidence="2 3">
    <name type="scientific">Leptospira hartskeerlii</name>
    <dbReference type="NCBI Taxonomy" id="2023177"/>
    <lineage>
        <taxon>Bacteria</taxon>
        <taxon>Pseudomonadati</taxon>
        <taxon>Spirochaetota</taxon>
        <taxon>Spirochaetia</taxon>
        <taxon>Leptospirales</taxon>
        <taxon>Leptospiraceae</taxon>
        <taxon>Leptospira</taxon>
    </lineage>
</organism>
<evidence type="ECO:0000256" key="1">
    <source>
        <dbReference type="SAM" id="MobiDB-lite"/>
    </source>
</evidence>
<proteinExistence type="predicted"/>
<gene>
    <name evidence="2" type="ORF">CH357_09350</name>
</gene>
<comment type="caution">
    <text evidence="2">The sequence shown here is derived from an EMBL/GenBank/DDBJ whole genome shotgun (WGS) entry which is preliminary data.</text>
</comment>
<evidence type="ECO:0000313" key="2">
    <source>
        <dbReference type="EMBL" id="PJZ25830.1"/>
    </source>
</evidence>
<accession>A0A2M9XDV5</accession>
<dbReference type="EMBL" id="NPDN01000004">
    <property type="protein sequence ID" value="PJZ25830.1"/>
    <property type="molecule type" value="Genomic_DNA"/>
</dbReference>
<name>A0A2M9XDV5_9LEPT</name>
<protein>
    <recommendedName>
        <fullName evidence="4">Lipoprotein</fullName>
    </recommendedName>
</protein>
<feature type="compositionally biased region" description="Polar residues" evidence="1">
    <location>
        <begin position="243"/>
        <end position="255"/>
    </location>
</feature>
<keyword evidence="3" id="KW-1185">Reference proteome</keyword>
<reference evidence="2 3" key="1">
    <citation type="submission" date="2017-07" db="EMBL/GenBank/DDBJ databases">
        <title>Leptospira spp. isolated from tropical soils.</title>
        <authorList>
            <person name="Thibeaux R."/>
            <person name="Iraola G."/>
            <person name="Ferres I."/>
            <person name="Bierque E."/>
            <person name="Girault D."/>
            <person name="Soupe-Gilbert M.-E."/>
            <person name="Picardeau M."/>
            <person name="Goarant C."/>
        </authorList>
    </citation>
    <scope>NUCLEOTIDE SEQUENCE [LARGE SCALE GENOMIC DNA]</scope>
    <source>
        <strain evidence="2 3">MCA1-C-A1</strain>
    </source>
</reference>
<dbReference type="NCBIfam" id="NF038383">
    <property type="entry name" value="lipo_LIC12048"/>
    <property type="match status" value="1"/>
</dbReference>
<feature type="region of interest" description="Disordered" evidence="1">
    <location>
        <begin position="243"/>
        <end position="268"/>
    </location>
</feature>
<dbReference type="RefSeq" id="WP_100706470.1">
    <property type="nucleotide sequence ID" value="NZ_NPDL01000001.1"/>
</dbReference>